<feature type="non-terminal residue" evidence="5">
    <location>
        <position position="83"/>
    </location>
</feature>
<feature type="domain" description="Sulfatase N-terminal" evidence="4">
    <location>
        <begin position="1"/>
        <end position="82"/>
    </location>
</feature>
<dbReference type="InterPro" id="IPR050738">
    <property type="entry name" value="Sulfatase"/>
</dbReference>
<dbReference type="PANTHER" id="PTHR42693:SF53">
    <property type="entry name" value="ENDO-4-O-SULFATASE"/>
    <property type="match status" value="1"/>
</dbReference>
<evidence type="ECO:0000256" key="1">
    <source>
        <dbReference type="ARBA" id="ARBA00008779"/>
    </source>
</evidence>
<organism evidence="5">
    <name type="scientific">marine sediment metagenome</name>
    <dbReference type="NCBI Taxonomy" id="412755"/>
    <lineage>
        <taxon>unclassified sequences</taxon>
        <taxon>metagenomes</taxon>
        <taxon>ecological metagenomes</taxon>
    </lineage>
</organism>
<dbReference type="Pfam" id="PF00884">
    <property type="entry name" value="Sulfatase"/>
    <property type="match status" value="1"/>
</dbReference>
<dbReference type="SUPFAM" id="SSF53649">
    <property type="entry name" value="Alkaline phosphatase-like"/>
    <property type="match status" value="1"/>
</dbReference>
<dbReference type="InterPro" id="IPR000917">
    <property type="entry name" value="Sulfatase_N"/>
</dbReference>
<feature type="region of interest" description="Disordered" evidence="3">
    <location>
        <begin position="1"/>
        <end position="24"/>
    </location>
</feature>
<dbReference type="AlphaFoldDB" id="X0T2D9"/>
<dbReference type="InterPro" id="IPR017850">
    <property type="entry name" value="Alkaline_phosphatase_core_sf"/>
</dbReference>
<evidence type="ECO:0000256" key="2">
    <source>
        <dbReference type="ARBA" id="ARBA00022801"/>
    </source>
</evidence>
<name>X0T2D9_9ZZZZ</name>
<protein>
    <recommendedName>
        <fullName evidence="4">Sulfatase N-terminal domain-containing protein</fullName>
    </recommendedName>
</protein>
<reference evidence="5" key="1">
    <citation type="journal article" date="2014" name="Front. Microbiol.">
        <title>High frequency of phylogenetically diverse reductive dehalogenase-homologous genes in deep subseafloor sedimentary metagenomes.</title>
        <authorList>
            <person name="Kawai M."/>
            <person name="Futagami T."/>
            <person name="Toyoda A."/>
            <person name="Takaki Y."/>
            <person name="Nishi S."/>
            <person name="Hori S."/>
            <person name="Arai W."/>
            <person name="Tsubouchi T."/>
            <person name="Morono Y."/>
            <person name="Uchiyama I."/>
            <person name="Ito T."/>
            <person name="Fujiyama A."/>
            <person name="Inagaki F."/>
            <person name="Takami H."/>
        </authorList>
    </citation>
    <scope>NUCLEOTIDE SEQUENCE</scope>
    <source>
        <strain evidence="5">Expedition CK06-06</strain>
    </source>
</reference>
<dbReference type="Gene3D" id="3.40.720.10">
    <property type="entry name" value="Alkaline Phosphatase, subunit A"/>
    <property type="match status" value="1"/>
</dbReference>
<dbReference type="PANTHER" id="PTHR42693">
    <property type="entry name" value="ARYLSULFATASE FAMILY MEMBER"/>
    <property type="match status" value="1"/>
</dbReference>
<sequence length="83" mass="9307">MTDDQGWGDTGYDGHPHLKTPNLDEMSREGIRFDRWYAAAPVCSPTRGSCLTGRHPFRYGIFGANVGHLRTQELTLAETLKTQ</sequence>
<comment type="similarity">
    <text evidence="1">Belongs to the sulfatase family.</text>
</comment>
<evidence type="ECO:0000259" key="4">
    <source>
        <dbReference type="Pfam" id="PF00884"/>
    </source>
</evidence>
<evidence type="ECO:0000256" key="3">
    <source>
        <dbReference type="SAM" id="MobiDB-lite"/>
    </source>
</evidence>
<gene>
    <name evidence="5" type="ORF">S01H1_30998</name>
</gene>
<accession>X0T2D9</accession>
<proteinExistence type="inferred from homology"/>
<dbReference type="GO" id="GO:0004065">
    <property type="term" value="F:arylsulfatase activity"/>
    <property type="evidence" value="ECO:0007669"/>
    <property type="project" value="TreeGrafter"/>
</dbReference>
<evidence type="ECO:0000313" key="5">
    <source>
        <dbReference type="EMBL" id="GAF87409.1"/>
    </source>
</evidence>
<dbReference type="EMBL" id="BARS01019105">
    <property type="protein sequence ID" value="GAF87409.1"/>
    <property type="molecule type" value="Genomic_DNA"/>
</dbReference>
<keyword evidence="2" id="KW-0378">Hydrolase</keyword>
<comment type="caution">
    <text evidence="5">The sequence shown here is derived from an EMBL/GenBank/DDBJ whole genome shotgun (WGS) entry which is preliminary data.</text>
</comment>